<evidence type="ECO:0008006" key="4">
    <source>
        <dbReference type="Google" id="ProtNLM"/>
    </source>
</evidence>
<feature type="chain" id="PRO_5046014538" description="DUF4468 domain-containing protein" evidence="1">
    <location>
        <begin position="21"/>
        <end position="235"/>
    </location>
</feature>
<sequence length="235" mass="26332">MFRKLLFVFVSIGLTLSGYAQTPNLQTVTTQGNTTTNNISVRNVDGLVFTSDPVNQTLKSHWLKGSPVDPGVVRFECTSSVVTAGWEFYNSQLGKSLLYIRQATGNVGIGTADPKVRLAVNGEMLAKKVRITPNNWADFVFDSSYHLPSLQQLEHFITRHKHLPEMPSAKEVSDNALELGQNQAKLLQKIEEMTLYLIAQEKALEEREERISERQQLLSDREKRLSALEAKAGNE</sequence>
<feature type="signal peptide" evidence="1">
    <location>
        <begin position="1"/>
        <end position="20"/>
    </location>
</feature>
<evidence type="ECO:0000256" key="1">
    <source>
        <dbReference type="SAM" id="SignalP"/>
    </source>
</evidence>
<evidence type="ECO:0000313" key="2">
    <source>
        <dbReference type="EMBL" id="UPK72612.1"/>
    </source>
</evidence>
<dbReference type="RefSeq" id="WP_247814795.1">
    <property type="nucleotide sequence ID" value="NZ_CP095855.1"/>
</dbReference>
<gene>
    <name evidence="2" type="ORF">MYF79_15065</name>
</gene>
<accession>A0ABY4I9S1</accession>
<reference evidence="2 3" key="1">
    <citation type="submission" date="2022-04" db="EMBL/GenBank/DDBJ databases">
        <title>The arsenic-methylating capacity of Chitinophaga filiformis YT5 during chitin decomposition.</title>
        <authorList>
            <person name="Chen G."/>
            <person name="Liang Y."/>
        </authorList>
    </citation>
    <scope>NUCLEOTIDE SEQUENCE [LARGE SCALE GENOMIC DNA]</scope>
    <source>
        <strain evidence="2 3">YT5</strain>
    </source>
</reference>
<proteinExistence type="predicted"/>
<protein>
    <recommendedName>
        <fullName evidence="4">DUF4468 domain-containing protein</fullName>
    </recommendedName>
</protein>
<dbReference type="EMBL" id="CP095855">
    <property type="protein sequence ID" value="UPK72612.1"/>
    <property type="molecule type" value="Genomic_DNA"/>
</dbReference>
<evidence type="ECO:0000313" key="3">
    <source>
        <dbReference type="Proteomes" id="UP000830198"/>
    </source>
</evidence>
<keyword evidence="1" id="KW-0732">Signal</keyword>
<organism evidence="2 3">
    <name type="scientific">Chitinophaga filiformis</name>
    <name type="common">Myxococcus filiformis</name>
    <name type="synonym">Flexibacter filiformis</name>
    <dbReference type="NCBI Taxonomy" id="104663"/>
    <lineage>
        <taxon>Bacteria</taxon>
        <taxon>Pseudomonadati</taxon>
        <taxon>Bacteroidota</taxon>
        <taxon>Chitinophagia</taxon>
        <taxon>Chitinophagales</taxon>
        <taxon>Chitinophagaceae</taxon>
        <taxon>Chitinophaga</taxon>
    </lineage>
</organism>
<dbReference type="Proteomes" id="UP000830198">
    <property type="component" value="Chromosome"/>
</dbReference>
<keyword evidence="3" id="KW-1185">Reference proteome</keyword>
<name>A0ABY4I9S1_CHIFI</name>